<comment type="caution">
    <text evidence="2">The sequence shown here is derived from an EMBL/GenBank/DDBJ whole genome shotgun (WGS) entry which is preliminary data.</text>
</comment>
<evidence type="ECO:0000313" key="2">
    <source>
        <dbReference type="EMBL" id="KAL1297435.1"/>
    </source>
</evidence>
<dbReference type="Proteomes" id="UP001562354">
    <property type="component" value="Unassembled WGS sequence"/>
</dbReference>
<sequence>MHDLREKGKKLAHSVRNVLTRNKSERWEDAHRTADDRANIPMSTSGGLETSPPSYEDDVPPPPATEGEMSQTVREVAPHEDAQLMQDMQRRLARERAACKDEVPLTDNEAVANDTLLENLEGDLQTQMRRAMRNKSHNEEDTAYFRRVAKELRESNNSDKSDRVMLEDEKLRARGYKSRELASDDLLSLVLHGPPAGRDHNSITGKGMMPRSRRGSFAGSRSRDSSITTPVPVLGKGKERAHAQEEEHGGYASPMPRRRRSLQVDVREIEDNDSVEGQVIDEEDLHTAHSEQEVDDTAGHGARDEASRSRYDTLAEIDASGLGQARADTKST</sequence>
<feature type="compositionally biased region" description="Acidic residues" evidence="1">
    <location>
        <begin position="268"/>
        <end position="284"/>
    </location>
</feature>
<dbReference type="EMBL" id="JBFMKM010000016">
    <property type="protein sequence ID" value="KAL1297435.1"/>
    <property type="molecule type" value="Genomic_DNA"/>
</dbReference>
<name>A0ABR3P474_9PEZI</name>
<dbReference type="RefSeq" id="XP_069197117.1">
    <property type="nucleotide sequence ID" value="XM_069344683.1"/>
</dbReference>
<evidence type="ECO:0000256" key="1">
    <source>
        <dbReference type="SAM" id="MobiDB-lite"/>
    </source>
</evidence>
<feature type="region of interest" description="Disordered" evidence="1">
    <location>
        <begin position="1"/>
        <end position="81"/>
    </location>
</feature>
<feature type="compositionally biased region" description="Basic and acidic residues" evidence="1">
    <location>
        <begin position="22"/>
        <end position="38"/>
    </location>
</feature>
<feature type="compositionally biased region" description="Basic and acidic residues" evidence="1">
    <location>
        <begin position="285"/>
        <end position="313"/>
    </location>
</feature>
<feature type="region of interest" description="Disordered" evidence="1">
    <location>
        <begin position="192"/>
        <end position="332"/>
    </location>
</feature>
<feature type="compositionally biased region" description="Basic and acidic residues" evidence="1">
    <location>
        <begin position="236"/>
        <end position="249"/>
    </location>
</feature>
<dbReference type="GeneID" id="95978665"/>
<reference evidence="2 3" key="1">
    <citation type="submission" date="2024-07" db="EMBL/GenBank/DDBJ databases">
        <title>Draft sequence of the Neodothiora populina.</title>
        <authorList>
            <person name="Drown D.D."/>
            <person name="Schuette U.S."/>
            <person name="Buechlein A.B."/>
            <person name="Rusch D.R."/>
            <person name="Winton L.W."/>
            <person name="Adams G.A."/>
        </authorList>
    </citation>
    <scope>NUCLEOTIDE SEQUENCE [LARGE SCALE GENOMIC DNA]</scope>
    <source>
        <strain evidence="2 3">CPC 39397</strain>
    </source>
</reference>
<proteinExistence type="predicted"/>
<keyword evidence="3" id="KW-1185">Reference proteome</keyword>
<protein>
    <submittedName>
        <fullName evidence="2">Uncharacterized protein</fullName>
    </submittedName>
</protein>
<evidence type="ECO:0000313" key="3">
    <source>
        <dbReference type="Proteomes" id="UP001562354"/>
    </source>
</evidence>
<organism evidence="2 3">
    <name type="scientific">Neodothiora populina</name>
    <dbReference type="NCBI Taxonomy" id="2781224"/>
    <lineage>
        <taxon>Eukaryota</taxon>
        <taxon>Fungi</taxon>
        <taxon>Dikarya</taxon>
        <taxon>Ascomycota</taxon>
        <taxon>Pezizomycotina</taxon>
        <taxon>Dothideomycetes</taxon>
        <taxon>Dothideomycetidae</taxon>
        <taxon>Dothideales</taxon>
        <taxon>Dothioraceae</taxon>
        <taxon>Neodothiora</taxon>
    </lineage>
</organism>
<gene>
    <name evidence="2" type="ORF">AAFC00_004965</name>
</gene>
<accession>A0ABR3P474</accession>